<keyword evidence="1" id="KW-0732">Signal</keyword>
<gene>
    <name evidence="2" type="ORF">FBQ73_01075</name>
</gene>
<protein>
    <recommendedName>
        <fullName evidence="4">DUF3617 family protein</fullName>
    </recommendedName>
</protein>
<evidence type="ECO:0000256" key="1">
    <source>
        <dbReference type="SAM" id="SignalP"/>
    </source>
</evidence>
<feature type="chain" id="PRO_5025687417" description="DUF3617 family protein" evidence="1">
    <location>
        <begin position="42"/>
        <end position="125"/>
    </location>
</feature>
<accession>A0A6C1KKK1</accession>
<sequence length="125" mass="13297">MHSTMMAGRNNLARRCGRQTRSKSLLLGCLFAAVLSVPAGAKDLQLAGKFAFPTDGNLEKASCVRLTQATALRLASSPYQCERTPLSSGKTALLCSRPPGGRGGYMVFDTKAACDSERKDQANAE</sequence>
<dbReference type="Proteomes" id="UP000305131">
    <property type="component" value="Unassembled WGS sequence"/>
</dbReference>
<dbReference type="AlphaFoldDB" id="A0A6C1KKK1"/>
<feature type="signal peptide" evidence="1">
    <location>
        <begin position="1"/>
        <end position="41"/>
    </location>
</feature>
<dbReference type="GeneID" id="95772054"/>
<dbReference type="EMBL" id="VAUP01000004">
    <property type="protein sequence ID" value="TLX44685.1"/>
    <property type="molecule type" value="Genomic_DNA"/>
</dbReference>
<name>A0A6C1KKK1_XANAU</name>
<organism evidence="2 3">
    <name type="scientific">Xanthobacter autotrophicus</name>
    <dbReference type="NCBI Taxonomy" id="280"/>
    <lineage>
        <taxon>Bacteria</taxon>
        <taxon>Pseudomonadati</taxon>
        <taxon>Pseudomonadota</taxon>
        <taxon>Alphaproteobacteria</taxon>
        <taxon>Hyphomicrobiales</taxon>
        <taxon>Xanthobacteraceae</taxon>
        <taxon>Xanthobacter</taxon>
    </lineage>
</organism>
<evidence type="ECO:0000313" key="3">
    <source>
        <dbReference type="Proteomes" id="UP000305131"/>
    </source>
</evidence>
<proteinExistence type="predicted"/>
<evidence type="ECO:0000313" key="2">
    <source>
        <dbReference type="EMBL" id="TLX44685.1"/>
    </source>
</evidence>
<comment type="caution">
    <text evidence="2">The sequence shown here is derived from an EMBL/GenBank/DDBJ whole genome shotgun (WGS) entry which is preliminary data.</text>
</comment>
<dbReference type="RefSeq" id="WP_138397687.1">
    <property type="nucleotide sequence ID" value="NZ_JBAFVI010000009.1"/>
</dbReference>
<evidence type="ECO:0008006" key="4">
    <source>
        <dbReference type="Google" id="ProtNLM"/>
    </source>
</evidence>
<reference evidence="2 3" key="1">
    <citation type="submission" date="2019-05" db="EMBL/GenBank/DDBJ databases">
        <authorList>
            <person name="Zhou X."/>
        </authorList>
    </citation>
    <scope>NUCLEOTIDE SEQUENCE [LARGE SCALE GENOMIC DNA]</scope>
    <source>
        <strain evidence="2 3">DSM 432</strain>
    </source>
</reference>